<feature type="compositionally biased region" description="Basic residues" evidence="2">
    <location>
        <begin position="331"/>
        <end position="346"/>
    </location>
</feature>
<feature type="region of interest" description="Disordered" evidence="2">
    <location>
        <begin position="187"/>
        <end position="349"/>
    </location>
</feature>
<dbReference type="Proteomes" id="UP000275408">
    <property type="component" value="Unassembled WGS sequence"/>
</dbReference>
<evidence type="ECO:0000313" key="5">
    <source>
        <dbReference type="Proteomes" id="UP000275408"/>
    </source>
</evidence>
<dbReference type="Gene3D" id="3.60.10.10">
    <property type="entry name" value="Endonuclease/exonuclease/phosphatase"/>
    <property type="match status" value="1"/>
</dbReference>
<dbReference type="InterPro" id="IPR026960">
    <property type="entry name" value="RVT-Znf"/>
</dbReference>
<sequence>TNGEVVLTFRSAEHRESFLRLNTLEIQGKPFAVQDIDRPLTYVQIFDAPYEMPDSAIIHRLSEYCDVLHHRRGYFKLSGFENVQDGVRHYRVRLKNPIPNFIRFGKILINVRYDQQPRTCRHCHLRGHFANSCHEIACYNCEQTGHQAATCPNAILCSICKQSDHRAKFCPFSWSRKPIPTLFDEPASQLDETEEIPPDTEETPPETEETTPENDEPCDSDHQMNDDLPTETDASPAQTSTDENMIQHDPETLSSIADPDEHFFSSDETTEMTETPELFSIPSTPPNTKRRPAKIQPQDIPLRKATQPTLVTGKKLISEVSESSTGEPRAKKLNTGHSRSPKKRKNQTLAARPAAIDLLRKSWSGPSFWSPALGKQGGVCILVSKDSPFKIEQWKKDSSGRLVSLLISLGKLRFNLVNIYAPTNVTERKLFYDEIHDFFFPSAQKIIAGDFNSIESSLDKFGGSENSFSATLRDFRALHDLIDIWRKAHGRSTFCTWFNSTKIIGCRLDKFFISSELTNPTVSCEIFPCCFSDHDSVVLTLNLANFVSHGPDNWQPKLNKLEQNLNLWKSRSLSLIGKTLIVNVLGASKFYYLAKLLPIPEWVFTRFRSLIFHFIWRSKIETVSRQTLSAPAAEGGLGIVELSSKCVSLQLSYVTASLNNPDTKSYYFLKCFIGTQVAKLRPEWACLRDNSGPRASTLTNFYRKILPLLSELTTAVQRDPTFDFSSRVIYYKFLEKTVSSPILPYFWQSVTGSSFNLALHWTKVRHPSCENFKNDLAWLITLRRVKVRESLRSWGYIASPNCAYCNRRETIEHCFLHCKRVRGVWTYFIPTLTALLGKAFVPNIKFAFFYLWPNTDDTANRIAIYLIKTIIYSIWIFRNKSTFHNGTESPRAIIRYITQTLSVKLHLEYHRLTHQQFVTLWKHPAFCDFVDSEMVFPFVQNVAK</sequence>
<feature type="compositionally biased region" description="Polar residues" evidence="2">
    <location>
        <begin position="232"/>
        <end position="244"/>
    </location>
</feature>
<dbReference type="PANTHER" id="PTHR22639:SF3">
    <property type="entry name" value="ZINC FINGER CCHC DOMAIN-CONTAINING PROTEIN 3"/>
    <property type="match status" value="1"/>
</dbReference>
<dbReference type="InterPro" id="IPR042509">
    <property type="entry name" value="ZCCHC3"/>
</dbReference>
<keyword evidence="1" id="KW-0863">Zinc-finger</keyword>
<dbReference type="GO" id="GO:0003723">
    <property type="term" value="F:RNA binding"/>
    <property type="evidence" value="ECO:0007669"/>
    <property type="project" value="InterPro"/>
</dbReference>
<dbReference type="PANTHER" id="PTHR22639">
    <property type="entry name" value="GAG-RELATED PROTEIN"/>
    <property type="match status" value="1"/>
</dbReference>
<proteinExistence type="predicted"/>
<comment type="caution">
    <text evidence="4">The sequence shown here is derived from an EMBL/GenBank/DDBJ whole genome shotgun (WGS) entry which is preliminary data.</text>
</comment>
<dbReference type="GO" id="GO:0003824">
    <property type="term" value="F:catalytic activity"/>
    <property type="evidence" value="ECO:0007669"/>
    <property type="project" value="InterPro"/>
</dbReference>
<dbReference type="Pfam" id="PF00098">
    <property type="entry name" value="zf-CCHC"/>
    <property type="match status" value="1"/>
</dbReference>
<dbReference type="AlphaFoldDB" id="A0A3M6T618"/>
<evidence type="ECO:0000256" key="2">
    <source>
        <dbReference type="SAM" id="MobiDB-lite"/>
    </source>
</evidence>
<dbReference type="GO" id="GO:0003690">
    <property type="term" value="F:double-stranded DNA binding"/>
    <property type="evidence" value="ECO:0007669"/>
    <property type="project" value="InterPro"/>
</dbReference>
<dbReference type="Pfam" id="PF03372">
    <property type="entry name" value="Exo_endo_phos"/>
    <property type="match status" value="1"/>
</dbReference>
<dbReference type="OrthoDB" id="5990267at2759"/>
<dbReference type="SMART" id="SM00343">
    <property type="entry name" value="ZnF_C2HC"/>
    <property type="match status" value="3"/>
</dbReference>
<dbReference type="PROSITE" id="PS50158">
    <property type="entry name" value="ZF_CCHC"/>
    <property type="match status" value="1"/>
</dbReference>
<dbReference type="EMBL" id="RCHS01004228">
    <property type="protein sequence ID" value="RMX36733.1"/>
    <property type="molecule type" value="Genomic_DNA"/>
</dbReference>
<accession>A0A3M6T618</accession>
<evidence type="ECO:0000313" key="4">
    <source>
        <dbReference type="EMBL" id="RMX36733.1"/>
    </source>
</evidence>
<feature type="domain" description="CCHC-type" evidence="3">
    <location>
        <begin position="138"/>
        <end position="153"/>
    </location>
</feature>
<dbReference type="InterPro" id="IPR001878">
    <property type="entry name" value="Znf_CCHC"/>
</dbReference>
<dbReference type="Pfam" id="PF13966">
    <property type="entry name" value="zf-RVT"/>
    <property type="match status" value="1"/>
</dbReference>
<dbReference type="SUPFAM" id="SSF57756">
    <property type="entry name" value="Retrovirus zinc finger-like domains"/>
    <property type="match status" value="1"/>
</dbReference>
<dbReference type="Gene3D" id="4.10.60.10">
    <property type="entry name" value="Zinc finger, CCHC-type"/>
    <property type="match status" value="1"/>
</dbReference>
<dbReference type="GO" id="GO:0008270">
    <property type="term" value="F:zinc ion binding"/>
    <property type="evidence" value="ECO:0007669"/>
    <property type="project" value="UniProtKB-KW"/>
</dbReference>
<dbReference type="InterPro" id="IPR036691">
    <property type="entry name" value="Endo/exonu/phosph_ase_sf"/>
</dbReference>
<evidence type="ECO:0000259" key="3">
    <source>
        <dbReference type="PROSITE" id="PS50158"/>
    </source>
</evidence>
<evidence type="ECO:0000256" key="1">
    <source>
        <dbReference type="PROSITE-ProRule" id="PRU00047"/>
    </source>
</evidence>
<keyword evidence="1" id="KW-0862">Zinc</keyword>
<dbReference type="SUPFAM" id="SSF56219">
    <property type="entry name" value="DNase I-like"/>
    <property type="match status" value="1"/>
</dbReference>
<keyword evidence="1" id="KW-0479">Metal-binding</keyword>
<dbReference type="CDD" id="cd09076">
    <property type="entry name" value="L1-EN"/>
    <property type="match status" value="1"/>
</dbReference>
<gene>
    <name evidence="4" type="ORF">pdam_00025504</name>
</gene>
<dbReference type="InterPro" id="IPR036875">
    <property type="entry name" value="Znf_CCHC_sf"/>
</dbReference>
<reference evidence="4 5" key="1">
    <citation type="journal article" date="2018" name="Sci. Rep.">
        <title>Comparative analysis of the Pocillopora damicornis genome highlights role of immune system in coral evolution.</title>
        <authorList>
            <person name="Cunning R."/>
            <person name="Bay R.A."/>
            <person name="Gillette P."/>
            <person name="Baker A.C."/>
            <person name="Traylor-Knowles N."/>
        </authorList>
    </citation>
    <scope>NUCLEOTIDE SEQUENCE [LARGE SCALE GENOMIC DNA]</scope>
    <source>
        <strain evidence="4">RSMAS</strain>
        <tissue evidence="4">Whole animal</tissue>
    </source>
</reference>
<feature type="compositionally biased region" description="Acidic residues" evidence="2">
    <location>
        <begin position="191"/>
        <end position="218"/>
    </location>
</feature>
<organism evidence="4 5">
    <name type="scientific">Pocillopora damicornis</name>
    <name type="common">Cauliflower coral</name>
    <name type="synonym">Millepora damicornis</name>
    <dbReference type="NCBI Taxonomy" id="46731"/>
    <lineage>
        <taxon>Eukaryota</taxon>
        <taxon>Metazoa</taxon>
        <taxon>Cnidaria</taxon>
        <taxon>Anthozoa</taxon>
        <taxon>Hexacorallia</taxon>
        <taxon>Scleractinia</taxon>
        <taxon>Astrocoeniina</taxon>
        <taxon>Pocilloporidae</taxon>
        <taxon>Pocillopora</taxon>
    </lineage>
</organism>
<feature type="non-terminal residue" evidence="4">
    <location>
        <position position="1"/>
    </location>
</feature>
<keyword evidence="5" id="KW-1185">Reference proteome</keyword>
<name>A0A3M6T618_POCDA</name>
<dbReference type="GO" id="GO:0002218">
    <property type="term" value="P:activation of innate immune response"/>
    <property type="evidence" value="ECO:0007669"/>
    <property type="project" value="InterPro"/>
</dbReference>
<dbReference type="InterPro" id="IPR005135">
    <property type="entry name" value="Endo/exonuclease/phosphatase"/>
</dbReference>
<protein>
    <recommendedName>
        <fullName evidence="3">CCHC-type domain-containing protein</fullName>
    </recommendedName>
</protein>